<proteinExistence type="predicted"/>
<gene>
    <name evidence="1" type="ORF">ELX58_04935</name>
</gene>
<name>A0A4P6ZMN0_9LACO</name>
<keyword evidence="2" id="KW-1185">Reference proteome</keyword>
<accession>A0A4P6ZMN0</accession>
<sequence length="179" mass="21506">MENWTNDNDVKTIYSNEHQLLTQYNLLMDKCHHQRIVFQEVVHNANLNFLNPYVLEALEISPNSIGHNRYYYTWNVIGTDRYNINISLDTSRRNHADTYVTTHYANEWFFDTLQMCYEQARKYQLGTRVFLVNLELNHYRQTYPKRHQAKINHMKKWINNGDKDVGHQPIPISEDNLPF</sequence>
<evidence type="ECO:0000313" key="2">
    <source>
        <dbReference type="Proteomes" id="UP000294321"/>
    </source>
</evidence>
<dbReference type="RefSeq" id="WP_133442049.1">
    <property type="nucleotide sequence ID" value="NZ_CP034726.1"/>
</dbReference>
<dbReference type="Proteomes" id="UP000294321">
    <property type="component" value="Chromosome"/>
</dbReference>
<dbReference type="EMBL" id="CP034726">
    <property type="protein sequence ID" value="QBP18490.1"/>
    <property type="molecule type" value="Genomic_DNA"/>
</dbReference>
<organism evidence="1 2">
    <name type="scientific">Acetilactobacillus jinshanensis</name>
    <dbReference type="NCBI Taxonomy" id="1720083"/>
    <lineage>
        <taxon>Bacteria</taxon>
        <taxon>Bacillati</taxon>
        <taxon>Bacillota</taxon>
        <taxon>Bacilli</taxon>
        <taxon>Lactobacillales</taxon>
        <taxon>Lactobacillaceae</taxon>
        <taxon>Acetilactobacillus</taxon>
    </lineage>
</organism>
<dbReference type="AlphaFoldDB" id="A0A4P6ZMN0"/>
<protein>
    <submittedName>
        <fullName evidence="1">Uncharacterized protein</fullName>
    </submittedName>
</protein>
<reference evidence="2" key="1">
    <citation type="submission" date="2018-12" db="EMBL/GenBank/DDBJ databases">
        <title>A new species of lactobacillus.</title>
        <authorList>
            <person name="Jian Y."/>
            <person name="Xin L."/>
            <person name="Hong Z.J."/>
            <person name="Ming L.Z."/>
            <person name="Hong X.Z."/>
        </authorList>
    </citation>
    <scope>NUCLEOTIDE SEQUENCE [LARGE SCALE GENOMIC DNA]</scope>
    <source>
        <strain evidence="2">HSLZ-75</strain>
    </source>
</reference>
<evidence type="ECO:0000313" key="1">
    <source>
        <dbReference type="EMBL" id="QBP18490.1"/>
    </source>
</evidence>
<dbReference type="KEGG" id="lji:ELX58_04935"/>